<dbReference type="InterPro" id="IPR001841">
    <property type="entry name" value="Znf_RING"/>
</dbReference>
<dbReference type="EMBL" id="MLAK01000315">
    <property type="protein sequence ID" value="OHT14808.1"/>
    <property type="molecule type" value="Genomic_DNA"/>
</dbReference>
<evidence type="ECO:0000313" key="4">
    <source>
        <dbReference type="Proteomes" id="UP000179807"/>
    </source>
</evidence>
<evidence type="ECO:0000313" key="3">
    <source>
        <dbReference type="EMBL" id="OHT14808.1"/>
    </source>
</evidence>
<feature type="domain" description="RING-type" evidence="2">
    <location>
        <begin position="738"/>
        <end position="788"/>
    </location>
</feature>
<dbReference type="SUPFAM" id="SSF57850">
    <property type="entry name" value="RING/U-box"/>
    <property type="match status" value="1"/>
</dbReference>
<keyword evidence="1" id="KW-0863">Zinc-finger</keyword>
<keyword evidence="4" id="KW-1185">Reference proteome</keyword>
<sequence>MIGQTLPDGIISRSFQLNLKKPLVDFKIRNGRLWGRNSANHLVCINLNVRPSPPIKEFTEIGDCNFYSSSPDGEHCFIKTVDNKNYIINGSTLVGRQALLFPGNNATAVSWLYFKNLPKPYVFIATDKKQLCYFNLNQQLFACSAVVLNPELKGPVEVFSLVQFADNRIGASFIVGDNIYPYVFINETFMQIENDNQRSTTIYGFNKNANPYFVENEYLAISTPMIFYNIVLDPKQVNVTGVQMHKNAAYYQVDPKANKVAITNNVIFQFKGNQVSFFVICPNPVETAVDSITIPNADIFELDTYSAVLYSLSEKTVTSYQFSSKIVASGFDNFRYWLYFRLIEQRKESIAAAILSQSSASFDQIISLSRNQSNNLRLEVFKKFLENVKHIHKMQRTAIALCALDIYVRIESSATGLTPEEKEERIEEFIKWANHLIEQKVLTSSIIEKALIEYDWTEAHLQYLQPPAAFDMKMQLGEYSEAREQLKKIRDPEMFCDAALRLSKFLPDEVYSEIIDRNDALSGKMIPLMMSDQYLPHLKQLFAAGRLISPWLRRIFALYMAREPHPQYITQYFGLYPSDTQVLIRSLFSAKHYMELANGIRSIQYFEDLLPSAVGIAAYGSPELAFDLIPENVSLTLKRRCALRILRSMKREDAEAVAKKLLSAFSGIDIATLIEFLPESATVAEVSKAIYRYSAKNQMVALEEKKKSDEALKGIADSNELVSSKPPNIVRLYKYHGCSRCGRPLLNEQGIVYPCSHALHRHCAEEACVGLNTKPGEYIDVTLDCPICGFLCMRMMSEPFEPERGKPGFIDPWAVDEFTLSQIY</sequence>
<dbReference type="CDD" id="cd16462">
    <property type="entry name" value="RING-H2_Pep3p-like"/>
    <property type="match status" value="1"/>
</dbReference>
<dbReference type="GO" id="GO:0008270">
    <property type="term" value="F:zinc ion binding"/>
    <property type="evidence" value="ECO:0007669"/>
    <property type="project" value="UniProtKB-KW"/>
</dbReference>
<protein>
    <recommendedName>
        <fullName evidence="2">RING-type domain-containing protein</fullName>
    </recommendedName>
</protein>
<dbReference type="AlphaFoldDB" id="A0A1J4KV87"/>
<dbReference type="PROSITE" id="PS50089">
    <property type="entry name" value="ZF_RING_2"/>
    <property type="match status" value="1"/>
</dbReference>
<evidence type="ECO:0000259" key="2">
    <source>
        <dbReference type="PROSITE" id="PS50089"/>
    </source>
</evidence>
<dbReference type="GeneID" id="94849225"/>
<accession>A0A1J4KV87</accession>
<gene>
    <name evidence="3" type="ORF">TRFO_42872</name>
</gene>
<evidence type="ECO:0000256" key="1">
    <source>
        <dbReference type="PROSITE-ProRule" id="PRU00175"/>
    </source>
</evidence>
<comment type="caution">
    <text evidence="3">The sequence shown here is derived from an EMBL/GenBank/DDBJ whole genome shotgun (WGS) entry which is preliminary data.</text>
</comment>
<keyword evidence="1" id="KW-0862">Zinc</keyword>
<reference evidence="3" key="1">
    <citation type="submission" date="2016-10" db="EMBL/GenBank/DDBJ databases">
        <authorList>
            <person name="Benchimol M."/>
            <person name="Almeida L.G."/>
            <person name="Vasconcelos A.T."/>
            <person name="Perreira-Neves A."/>
            <person name="Rosa I.A."/>
            <person name="Tasca T."/>
            <person name="Bogo M.R."/>
            <person name="de Souza W."/>
        </authorList>
    </citation>
    <scope>NUCLEOTIDE SEQUENCE [LARGE SCALE GENOMIC DNA]</scope>
    <source>
        <strain evidence="3">K</strain>
    </source>
</reference>
<proteinExistence type="predicted"/>
<organism evidence="3 4">
    <name type="scientific">Tritrichomonas foetus</name>
    <dbReference type="NCBI Taxonomy" id="1144522"/>
    <lineage>
        <taxon>Eukaryota</taxon>
        <taxon>Metamonada</taxon>
        <taxon>Parabasalia</taxon>
        <taxon>Tritrichomonadida</taxon>
        <taxon>Tritrichomonadidae</taxon>
        <taxon>Tritrichomonas</taxon>
    </lineage>
</organism>
<name>A0A1J4KV87_9EUKA</name>
<dbReference type="OrthoDB" id="1845386at2759"/>
<dbReference type="VEuPathDB" id="TrichDB:TRFO_42872"/>
<keyword evidence="1" id="KW-0479">Metal-binding</keyword>
<dbReference type="Proteomes" id="UP000179807">
    <property type="component" value="Unassembled WGS sequence"/>
</dbReference>
<dbReference type="RefSeq" id="XP_068367944.1">
    <property type="nucleotide sequence ID" value="XM_068514521.1"/>
</dbReference>